<gene>
    <name evidence="1" type="ORF">HUK68_16450</name>
</gene>
<dbReference type="InterPro" id="IPR037203">
    <property type="entry name" value="T3SS_needle-like_sf"/>
</dbReference>
<dbReference type="InterPro" id="IPR021123">
    <property type="entry name" value="T3SS_needle-like"/>
</dbReference>
<sequence length="79" mass="8590">MANAAGLTFDSINSSIAQVTTRREASLKELIANLGDSPSTTDMLSMQQQIQQWSMFTQIQSTIVKEVSDTLKGIIQKAA</sequence>
<protein>
    <submittedName>
        <fullName evidence="1">Type III secretion protein</fullName>
    </submittedName>
</protein>
<dbReference type="Gene3D" id="1.20.58.90">
    <property type="match status" value="1"/>
</dbReference>
<dbReference type="Proteomes" id="UP000509579">
    <property type="component" value="Chromosome"/>
</dbReference>
<evidence type="ECO:0000313" key="2">
    <source>
        <dbReference type="Proteomes" id="UP000509579"/>
    </source>
</evidence>
<organism evidence="1 2">
    <name type="scientific">Comamonas antarctica</name>
    <dbReference type="NCBI Taxonomy" id="2743470"/>
    <lineage>
        <taxon>Bacteria</taxon>
        <taxon>Pseudomonadati</taxon>
        <taxon>Pseudomonadota</taxon>
        <taxon>Betaproteobacteria</taxon>
        <taxon>Burkholderiales</taxon>
        <taxon>Comamonadaceae</taxon>
        <taxon>Comamonas</taxon>
    </lineage>
</organism>
<dbReference type="AlphaFoldDB" id="A0A6N1X936"/>
<name>A0A6N1X936_9BURK</name>
<evidence type="ECO:0000313" key="1">
    <source>
        <dbReference type="EMBL" id="QKV54370.1"/>
    </source>
</evidence>
<dbReference type="GO" id="GO:0015031">
    <property type="term" value="P:protein transport"/>
    <property type="evidence" value="ECO:0007669"/>
    <property type="project" value="InterPro"/>
</dbReference>
<dbReference type="KEGG" id="aant:HUK68_16450"/>
<keyword evidence="2" id="KW-1185">Reference proteome</keyword>
<accession>A0A6N1X936</accession>
<dbReference type="SUPFAM" id="SSF140129">
    <property type="entry name" value="MxiH-like"/>
    <property type="match status" value="1"/>
</dbReference>
<dbReference type="RefSeq" id="WP_175505170.1">
    <property type="nucleotide sequence ID" value="NZ_CP054840.1"/>
</dbReference>
<reference evidence="1 2" key="1">
    <citation type="submission" date="2020-06" db="EMBL/GenBank/DDBJ databases">
        <title>Acidovorax antarctica sp. nov., isolated from Corinth ice sheet soil, Antarctic Fields Peninsula.</title>
        <authorList>
            <person name="Xu Q."/>
            <person name="Peng F."/>
        </authorList>
    </citation>
    <scope>NUCLEOTIDE SEQUENCE [LARGE SCALE GENOMIC DNA]</scope>
    <source>
        <strain evidence="1 2">16-35-5</strain>
    </source>
</reference>
<dbReference type="EMBL" id="CP054840">
    <property type="protein sequence ID" value="QKV54370.1"/>
    <property type="molecule type" value="Genomic_DNA"/>
</dbReference>
<proteinExistence type="predicted"/>
<dbReference type="Pfam" id="PF09392">
    <property type="entry name" value="T3SS_needle_F"/>
    <property type="match status" value="1"/>
</dbReference>